<evidence type="ECO:0000313" key="2">
    <source>
        <dbReference type="Proteomes" id="UP001501323"/>
    </source>
</evidence>
<evidence type="ECO:0008006" key="3">
    <source>
        <dbReference type="Google" id="ProtNLM"/>
    </source>
</evidence>
<name>A0ABP9E1N6_9GAMM</name>
<sequence length="127" mass="14103">MSRSRRTTDTTSQLAALSWRAPYVATQRLMRMAGPVQSAADRRELARMGTEKLSAMQEGWMAMAMQVIALQQHAWSSLMQAAWSPWFSASMPSWPQALADADAVVAAGLRPATRQVAANARRLSRRR</sequence>
<gene>
    <name evidence="1" type="ORF">GCM10023332_14060</name>
</gene>
<dbReference type="EMBL" id="BAABJY010000002">
    <property type="protein sequence ID" value="GAA4863126.1"/>
    <property type="molecule type" value="Genomic_DNA"/>
</dbReference>
<comment type="caution">
    <text evidence="1">The sequence shown here is derived from an EMBL/GenBank/DDBJ whole genome shotgun (WGS) entry which is preliminary data.</text>
</comment>
<organism evidence="1 2">
    <name type="scientific">Luteimonas vadosa</name>
    <dbReference type="NCBI Taxonomy" id="1165507"/>
    <lineage>
        <taxon>Bacteria</taxon>
        <taxon>Pseudomonadati</taxon>
        <taxon>Pseudomonadota</taxon>
        <taxon>Gammaproteobacteria</taxon>
        <taxon>Lysobacterales</taxon>
        <taxon>Lysobacteraceae</taxon>
        <taxon>Luteimonas</taxon>
    </lineage>
</organism>
<dbReference type="Proteomes" id="UP001501323">
    <property type="component" value="Unassembled WGS sequence"/>
</dbReference>
<reference evidence="2" key="1">
    <citation type="journal article" date="2019" name="Int. J. Syst. Evol. Microbiol.">
        <title>The Global Catalogue of Microorganisms (GCM) 10K type strain sequencing project: providing services to taxonomists for standard genome sequencing and annotation.</title>
        <authorList>
            <consortium name="The Broad Institute Genomics Platform"/>
            <consortium name="The Broad Institute Genome Sequencing Center for Infectious Disease"/>
            <person name="Wu L."/>
            <person name="Ma J."/>
        </authorList>
    </citation>
    <scope>NUCLEOTIDE SEQUENCE [LARGE SCALE GENOMIC DNA]</scope>
    <source>
        <strain evidence="2">JCM 18392</strain>
    </source>
</reference>
<keyword evidence="2" id="KW-1185">Reference proteome</keyword>
<dbReference type="RefSeq" id="WP_345294811.1">
    <property type="nucleotide sequence ID" value="NZ_BAABJY010000002.1"/>
</dbReference>
<accession>A0ABP9E1N6</accession>
<evidence type="ECO:0000313" key="1">
    <source>
        <dbReference type="EMBL" id="GAA4863126.1"/>
    </source>
</evidence>
<protein>
    <recommendedName>
        <fullName evidence="3">Phasin family protein</fullName>
    </recommendedName>
</protein>
<proteinExistence type="predicted"/>